<evidence type="ECO:0000256" key="6">
    <source>
        <dbReference type="ARBA" id="ARBA00022801"/>
    </source>
</evidence>
<dbReference type="Pfam" id="PF13359">
    <property type="entry name" value="DDE_Tnp_4"/>
    <property type="match status" value="1"/>
</dbReference>
<dbReference type="EMBL" id="CAACVG010007190">
    <property type="protein sequence ID" value="VEN44106.1"/>
    <property type="molecule type" value="Genomic_DNA"/>
</dbReference>
<comment type="subcellular location">
    <subcellularLocation>
        <location evidence="2">Nucleus</location>
    </subcellularLocation>
</comment>
<dbReference type="GO" id="GO:0004518">
    <property type="term" value="F:nuclease activity"/>
    <property type="evidence" value="ECO:0007669"/>
    <property type="project" value="UniProtKB-KW"/>
</dbReference>
<keyword evidence="6" id="KW-0378">Hydrolase</keyword>
<keyword evidence="10" id="KW-1185">Reference proteome</keyword>
<dbReference type="AlphaFoldDB" id="A0A653C8M2"/>
<dbReference type="OrthoDB" id="6772212at2759"/>
<protein>
    <recommendedName>
        <fullName evidence="8">DDE Tnp4 domain-containing protein</fullName>
    </recommendedName>
</protein>
<evidence type="ECO:0000259" key="8">
    <source>
        <dbReference type="Pfam" id="PF13359"/>
    </source>
</evidence>
<keyword evidence="7" id="KW-0539">Nucleus</keyword>
<evidence type="ECO:0000256" key="3">
    <source>
        <dbReference type="ARBA" id="ARBA00006958"/>
    </source>
</evidence>
<keyword evidence="4" id="KW-0540">Nuclease</keyword>
<feature type="domain" description="DDE Tnp4" evidence="8">
    <location>
        <begin position="154"/>
        <end position="232"/>
    </location>
</feature>
<evidence type="ECO:0000256" key="2">
    <source>
        <dbReference type="ARBA" id="ARBA00004123"/>
    </source>
</evidence>
<dbReference type="GO" id="GO:0005634">
    <property type="term" value="C:nucleus"/>
    <property type="evidence" value="ECO:0007669"/>
    <property type="project" value="UniProtKB-SubCell"/>
</dbReference>
<dbReference type="Proteomes" id="UP000410492">
    <property type="component" value="Unassembled WGS sequence"/>
</dbReference>
<organism evidence="9 10">
    <name type="scientific">Callosobruchus maculatus</name>
    <name type="common">Southern cowpea weevil</name>
    <name type="synonym">Pulse bruchid</name>
    <dbReference type="NCBI Taxonomy" id="64391"/>
    <lineage>
        <taxon>Eukaryota</taxon>
        <taxon>Metazoa</taxon>
        <taxon>Ecdysozoa</taxon>
        <taxon>Arthropoda</taxon>
        <taxon>Hexapoda</taxon>
        <taxon>Insecta</taxon>
        <taxon>Pterygota</taxon>
        <taxon>Neoptera</taxon>
        <taxon>Endopterygota</taxon>
        <taxon>Coleoptera</taxon>
        <taxon>Polyphaga</taxon>
        <taxon>Cucujiformia</taxon>
        <taxon>Chrysomeloidea</taxon>
        <taxon>Chrysomelidae</taxon>
        <taxon>Bruchinae</taxon>
        <taxon>Bruchini</taxon>
        <taxon>Callosobruchus</taxon>
    </lineage>
</organism>
<dbReference type="InterPro" id="IPR045249">
    <property type="entry name" value="HARBI1-like"/>
</dbReference>
<keyword evidence="5" id="KW-0479">Metal-binding</keyword>
<dbReference type="InterPro" id="IPR027806">
    <property type="entry name" value="HARBI1_dom"/>
</dbReference>
<sequence length="239" mass="27668">MMDVEEIFLEDDLDILDIIEMGFPRRVYTRKQHFNDMDDLTFFKRFRLLKNTVLHVLELIEEQLEYPHDLNNSVSPINQLLTTLRFYASSGHVSQVADFMGMHESTACRLIARVSRILAGLYKNFVKLPQPEEIVHIQTEFYQIAKFPRVIGAVDGTHMKIQSPGGDDAEVFRNRKGWFSINTQIICDANLNLLDVVARWPGSTHDNTIFNNCVVRRKFEQGNFPNCILLADMLRNDTC</sequence>
<gene>
    <name evidence="9" type="ORF">CALMAC_LOCUS7027</name>
</gene>
<evidence type="ECO:0000313" key="10">
    <source>
        <dbReference type="Proteomes" id="UP000410492"/>
    </source>
</evidence>
<evidence type="ECO:0000256" key="1">
    <source>
        <dbReference type="ARBA" id="ARBA00001968"/>
    </source>
</evidence>
<evidence type="ECO:0000256" key="5">
    <source>
        <dbReference type="ARBA" id="ARBA00022723"/>
    </source>
</evidence>
<evidence type="ECO:0000313" key="9">
    <source>
        <dbReference type="EMBL" id="VEN44106.1"/>
    </source>
</evidence>
<accession>A0A653C8M2</accession>
<evidence type="ECO:0000256" key="4">
    <source>
        <dbReference type="ARBA" id="ARBA00022722"/>
    </source>
</evidence>
<dbReference type="GO" id="GO:0016787">
    <property type="term" value="F:hydrolase activity"/>
    <property type="evidence" value="ECO:0007669"/>
    <property type="project" value="UniProtKB-KW"/>
</dbReference>
<dbReference type="PANTHER" id="PTHR22930:SF85">
    <property type="entry name" value="GH03217P-RELATED"/>
    <property type="match status" value="1"/>
</dbReference>
<dbReference type="PANTHER" id="PTHR22930">
    <property type="match status" value="1"/>
</dbReference>
<evidence type="ECO:0000256" key="7">
    <source>
        <dbReference type="ARBA" id="ARBA00023242"/>
    </source>
</evidence>
<comment type="cofactor">
    <cofactor evidence="1">
        <name>a divalent metal cation</name>
        <dbReference type="ChEBI" id="CHEBI:60240"/>
    </cofactor>
</comment>
<comment type="similarity">
    <text evidence="3">Belongs to the HARBI1 family.</text>
</comment>
<dbReference type="GO" id="GO:0046872">
    <property type="term" value="F:metal ion binding"/>
    <property type="evidence" value="ECO:0007669"/>
    <property type="project" value="UniProtKB-KW"/>
</dbReference>
<proteinExistence type="inferred from homology"/>
<reference evidence="9 10" key="1">
    <citation type="submission" date="2019-01" db="EMBL/GenBank/DDBJ databases">
        <authorList>
            <person name="Sayadi A."/>
        </authorList>
    </citation>
    <scope>NUCLEOTIDE SEQUENCE [LARGE SCALE GENOMIC DNA]</scope>
</reference>
<name>A0A653C8M2_CALMS</name>